<dbReference type="EMBL" id="JAQQXS010000018">
    <property type="protein sequence ID" value="MDC8786932.1"/>
    <property type="molecule type" value="Genomic_DNA"/>
</dbReference>
<accession>A0ABT5KVG1</accession>
<comment type="caution">
    <text evidence="1">The sequence shown here is derived from an EMBL/GenBank/DDBJ whole genome shotgun (WGS) entry which is preliminary data.</text>
</comment>
<gene>
    <name evidence="1" type="ORF">PRZ01_17215</name>
</gene>
<evidence type="ECO:0000313" key="1">
    <source>
        <dbReference type="EMBL" id="MDC8786932.1"/>
    </source>
</evidence>
<reference evidence="1 2" key="1">
    <citation type="submission" date="2022-10" db="EMBL/GenBank/DDBJ databases">
        <title>paucibacter sp. hw8 Genome sequencing.</title>
        <authorList>
            <person name="Park S."/>
        </authorList>
    </citation>
    <scope>NUCLEOTIDE SEQUENCE [LARGE SCALE GENOMIC DNA]</scope>
    <source>
        <strain evidence="2">hw8</strain>
    </source>
</reference>
<dbReference type="RefSeq" id="WP_273598073.1">
    <property type="nucleotide sequence ID" value="NZ_JAQQXS010000018.1"/>
</dbReference>
<sequence>MQAAARHQPQASRQFWLALLCAFCLLGAQGLGLWHRVAHAAVLSLDAAERVDELAGDKSLTPKGMAPQANLWGHQAGDAFCQLFDHMVHDHMPGADAVVTPPSSAVLAHAMPAYINASPAVFWKRGARGPPLSV</sequence>
<proteinExistence type="predicted"/>
<name>A0ABT5KVG1_9BURK</name>
<protein>
    <submittedName>
        <fullName evidence="1">Uncharacterized protein</fullName>
    </submittedName>
</protein>
<organism evidence="1 2">
    <name type="scientific">Roseateles koreensis</name>
    <dbReference type="NCBI Taxonomy" id="2987526"/>
    <lineage>
        <taxon>Bacteria</taxon>
        <taxon>Pseudomonadati</taxon>
        <taxon>Pseudomonadota</taxon>
        <taxon>Betaproteobacteria</taxon>
        <taxon>Burkholderiales</taxon>
        <taxon>Sphaerotilaceae</taxon>
        <taxon>Roseateles</taxon>
    </lineage>
</organism>
<dbReference type="Proteomes" id="UP001219862">
    <property type="component" value="Unassembled WGS sequence"/>
</dbReference>
<keyword evidence="2" id="KW-1185">Reference proteome</keyword>
<evidence type="ECO:0000313" key="2">
    <source>
        <dbReference type="Proteomes" id="UP001219862"/>
    </source>
</evidence>